<keyword evidence="2" id="KW-1185">Reference proteome</keyword>
<dbReference type="Pfam" id="PF06296">
    <property type="entry name" value="RelE"/>
    <property type="match status" value="1"/>
</dbReference>
<dbReference type="RefSeq" id="WP_378119109.1">
    <property type="nucleotide sequence ID" value="NZ_JBHRTF010000004.1"/>
</dbReference>
<reference evidence="2" key="1">
    <citation type="journal article" date="2019" name="Int. J. Syst. Evol. Microbiol.">
        <title>The Global Catalogue of Microorganisms (GCM) 10K type strain sequencing project: providing services to taxonomists for standard genome sequencing and annotation.</title>
        <authorList>
            <consortium name="The Broad Institute Genomics Platform"/>
            <consortium name="The Broad Institute Genome Sequencing Center for Infectious Disease"/>
            <person name="Wu L."/>
            <person name="Ma J."/>
        </authorList>
    </citation>
    <scope>NUCLEOTIDE SEQUENCE [LARGE SCALE GENOMIC DNA]</scope>
    <source>
        <strain evidence="2">KCTC 52237</strain>
    </source>
</reference>
<evidence type="ECO:0000313" key="1">
    <source>
        <dbReference type="EMBL" id="MFC3116136.1"/>
    </source>
</evidence>
<evidence type="ECO:0000313" key="2">
    <source>
        <dbReference type="Proteomes" id="UP001595555"/>
    </source>
</evidence>
<name>A0ABV7FHB7_9GAMM</name>
<protein>
    <submittedName>
        <fullName evidence="1">Type II toxin-antitoxin system RelE/ParE family toxin</fullName>
    </submittedName>
</protein>
<accession>A0ABV7FHB7</accession>
<dbReference type="EMBL" id="JBHRTF010000004">
    <property type="protein sequence ID" value="MFC3116136.1"/>
    <property type="molecule type" value="Genomic_DNA"/>
</dbReference>
<sequence>MIFIETTLFTKLLAEYLTDEDYRGLQNYLLQKPDAGDVIQGSGGVRKVRWAPAGKGKSGGVRVIYYWKKSEHEIWMLTLYSKSERATIAGHILKQIAEAIDHEKS</sequence>
<dbReference type="PIRSF" id="PIRSF039032">
    <property type="entry name" value="HigB-2"/>
    <property type="match status" value="1"/>
</dbReference>
<gene>
    <name evidence="1" type="ORF">ACFODX_11250</name>
</gene>
<comment type="caution">
    <text evidence="1">The sequence shown here is derived from an EMBL/GenBank/DDBJ whole genome shotgun (WGS) entry which is preliminary data.</text>
</comment>
<dbReference type="InterPro" id="IPR009387">
    <property type="entry name" value="HigB-2"/>
</dbReference>
<dbReference type="Proteomes" id="UP001595555">
    <property type="component" value="Unassembled WGS sequence"/>
</dbReference>
<proteinExistence type="predicted"/>
<organism evidence="1 2">
    <name type="scientific">Cellvibrio fontiphilus</name>
    <dbReference type="NCBI Taxonomy" id="1815559"/>
    <lineage>
        <taxon>Bacteria</taxon>
        <taxon>Pseudomonadati</taxon>
        <taxon>Pseudomonadota</taxon>
        <taxon>Gammaproteobacteria</taxon>
        <taxon>Cellvibrionales</taxon>
        <taxon>Cellvibrionaceae</taxon>
        <taxon>Cellvibrio</taxon>
    </lineage>
</organism>